<keyword evidence="2" id="KW-1185">Reference proteome</keyword>
<evidence type="ECO:0000313" key="1">
    <source>
        <dbReference type="EMBL" id="MFC4125771.1"/>
    </source>
</evidence>
<evidence type="ECO:0000313" key="2">
    <source>
        <dbReference type="Proteomes" id="UP001595767"/>
    </source>
</evidence>
<name>A0ABV8L4G0_9NOCA</name>
<protein>
    <recommendedName>
        <fullName evidence="3">Adhesin</fullName>
    </recommendedName>
</protein>
<dbReference type="EMBL" id="JBHSBA010000005">
    <property type="protein sequence ID" value="MFC4125771.1"/>
    <property type="molecule type" value="Genomic_DNA"/>
</dbReference>
<dbReference type="RefSeq" id="WP_378550377.1">
    <property type="nucleotide sequence ID" value="NZ_JBHSBA010000005.1"/>
</dbReference>
<dbReference type="Proteomes" id="UP001595767">
    <property type="component" value="Unassembled WGS sequence"/>
</dbReference>
<sequence length="214" mass="22006">MYTFPTAAPITVTVDVLAARVTVIASDRADAVVQIAPTDPGKKADVRAAGQTLVAFADGELTVTTPKSWRTSTPFGGNPSIEVTVHVPTGSHLTGTAGVGQLLGTGDLGSCELEISLGDIVLERPRGSVVAKTAKGDIRIGEAVRGDLRLESSAGALEVGIRPGSSVRLETATALGTVRNLMDAVVPSPDADDQVRVYARTALGDITIRHTVAA</sequence>
<gene>
    <name evidence="1" type="ORF">ACFOW8_12595</name>
</gene>
<evidence type="ECO:0008006" key="3">
    <source>
        <dbReference type="Google" id="ProtNLM"/>
    </source>
</evidence>
<proteinExistence type="predicted"/>
<comment type="caution">
    <text evidence="1">The sequence shown here is derived from an EMBL/GenBank/DDBJ whole genome shotgun (WGS) entry which is preliminary data.</text>
</comment>
<organism evidence="1 2">
    <name type="scientific">Nocardia rhizosphaerae</name>
    <dbReference type="NCBI Taxonomy" id="1691571"/>
    <lineage>
        <taxon>Bacteria</taxon>
        <taxon>Bacillati</taxon>
        <taxon>Actinomycetota</taxon>
        <taxon>Actinomycetes</taxon>
        <taxon>Mycobacteriales</taxon>
        <taxon>Nocardiaceae</taxon>
        <taxon>Nocardia</taxon>
    </lineage>
</organism>
<reference evidence="2" key="1">
    <citation type="journal article" date="2019" name="Int. J. Syst. Evol. Microbiol.">
        <title>The Global Catalogue of Microorganisms (GCM) 10K type strain sequencing project: providing services to taxonomists for standard genome sequencing and annotation.</title>
        <authorList>
            <consortium name="The Broad Institute Genomics Platform"/>
            <consortium name="The Broad Institute Genome Sequencing Center for Infectious Disease"/>
            <person name="Wu L."/>
            <person name="Ma J."/>
        </authorList>
    </citation>
    <scope>NUCLEOTIDE SEQUENCE [LARGE SCALE GENOMIC DNA]</scope>
    <source>
        <strain evidence="2">CGMCC 4.7204</strain>
    </source>
</reference>
<accession>A0ABV8L4G0</accession>